<accession>A0A8H6E4Y2</accession>
<gene>
    <name evidence="1" type="ORF">ETB97_002734</name>
</gene>
<keyword evidence="2" id="KW-1185">Reference proteome</keyword>
<protein>
    <submittedName>
        <fullName evidence="1">Uncharacterized protein</fullName>
    </submittedName>
</protein>
<sequence>MAKSEIPALLGVKGTTVTEGEKEKSPAAVILGGGYTQTDLEEIRAASQGEGAKAVAWVKVDPTKSPPSLPVGPEYGRAVAKRTKDRLDELVRSGKMNRDEVHLI</sequence>
<dbReference type="Proteomes" id="UP000541154">
    <property type="component" value="Unassembled WGS sequence"/>
</dbReference>
<dbReference type="EMBL" id="SPNV01000160">
    <property type="protein sequence ID" value="KAF5859559.1"/>
    <property type="molecule type" value="Genomic_DNA"/>
</dbReference>
<reference evidence="1 2" key="1">
    <citation type="submission" date="2019-04" db="EMBL/GenBank/DDBJ databases">
        <title>Aspergillus burnettii sp. nov., novel species from soil in southeast Queensland.</title>
        <authorList>
            <person name="Gilchrist C.L.M."/>
            <person name="Pitt J.I."/>
            <person name="Lange L."/>
            <person name="Lacey H.J."/>
            <person name="Vuong D."/>
            <person name="Midgley D.J."/>
            <person name="Greenfield P."/>
            <person name="Bradbury M."/>
            <person name="Lacey E."/>
            <person name="Busk P.K."/>
            <person name="Pilgaard B."/>
            <person name="Chooi Y.H."/>
            <person name="Piggott A.M."/>
        </authorList>
    </citation>
    <scope>NUCLEOTIDE SEQUENCE [LARGE SCALE GENOMIC DNA]</scope>
    <source>
        <strain evidence="1 2">FRR 5400</strain>
    </source>
</reference>
<name>A0A5N6FMK8_PETAA</name>
<accession>A0A5N6FMK8</accession>
<comment type="caution">
    <text evidence="1">The sequence shown here is derived from an EMBL/GenBank/DDBJ whole genome shotgun (WGS) entry which is preliminary data.</text>
</comment>
<evidence type="ECO:0000313" key="2">
    <source>
        <dbReference type="Proteomes" id="UP000541154"/>
    </source>
</evidence>
<proteinExistence type="predicted"/>
<evidence type="ECO:0000313" key="1">
    <source>
        <dbReference type="EMBL" id="KAF5859559.1"/>
    </source>
</evidence>
<organism evidence="1 2">
    <name type="scientific">Petromyces alliaceus</name>
    <name type="common">Aspergillus alliaceus</name>
    <dbReference type="NCBI Taxonomy" id="209559"/>
    <lineage>
        <taxon>Eukaryota</taxon>
        <taxon>Fungi</taxon>
        <taxon>Dikarya</taxon>
        <taxon>Ascomycota</taxon>
        <taxon>Pezizomycotina</taxon>
        <taxon>Eurotiomycetes</taxon>
        <taxon>Eurotiomycetidae</taxon>
        <taxon>Eurotiales</taxon>
        <taxon>Aspergillaceae</taxon>
        <taxon>Aspergillus</taxon>
        <taxon>Aspergillus subgen. Circumdati</taxon>
    </lineage>
</organism>
<dbReference type="AlphaFoldDB" id="A0A5N6FMK8"/>